<evidence type="ECO:0000313" key="1">
    <source>
        <dbReference type="EMBL" id="KAK7802551.1"/>
    </source>
</evidence>
<gene>
    <name evidence="1" type="ORF">U0070_010168</name>
</gene>
<reference evidence="1 2" key="1">
    <citation type="journal article" date="2023" name="bioRxiv">
        <title>Conserved and derived expression patterns and positive selection on dental genes reveal complex evolutionary context of ever-growing rodent molars.</title>
        <authorList>
            <person name="Calamari Z.T."/>
            <person name="Song A."/>
            <person name="Cohen E."/>
            <person name="Akter M."/>
            <person name="Roy R.D."/>
            <person name="Hallikas O."/>
            <person name="Christensen M.M."/>
            <person name="Li P."/>
            <person name="Marangoni P."/>
            <person name="Jernvall J."/>
            <person name="Klein O.D."/>
        </authorList>
    </citation>
    <scope>NUCLEOTIDE SEQUENCE [LARGE SCALE GENOMIC DNA]</scope>
    <source>
        <strain evidence="1">V071</strain>
    </source>
</reference>
<protein>
    <submittedName>
        <fullName evidence="1">Uncharacterized protein</fullName>
    </submittedName>
</protein>
<accession>A0AAW0HMQ0</accession>
<proteinExistence type="predicted"/>
<name>A0AAW0HMQ0_MYOGA</name>
<feature type="non-terminal residue" evidence="1">
    <location>
        <position position="1"/>
    </location>
</feature>
<dbReference type="Proteomes" id="UP001488838">
    <property type="component" value="Unassembled WGS sequence"/>
</dbReference>
<sequence>KNLDPEASPPLALLPSVRVRPESSEVCGPARPYCCRGSTCSTSLLVLPEHPCFLQDDIILASLQPSPTHKKVMRFHVRRHEDSFQGGWNSLQLGCGPVAAPAPHKGDASNLKAIISC</sequence>
<dbReference type="AlphaFoldDB" id="A0AAW0HMQ0"/>
<feature type="non-terminal residue" evidence="1">
    <location>
        <position position="117"/>
    </location>
</feature>
<organism evidence="1 2">
    <name type="scientific">Myodes glareolus</name>
    <name type="common">Bank vole</name>
    <name type="synonym">Clethrionomys glareolus</name>
    <dbReference type="NCBI Taxonomy" id="447135"/>
    <lineage>
        <taxon>Eukaryota</taxon>
        <taxon>Metazoa</taxon>
        <taxon>Chordata</taxon>
        <taxon>Craniata</taxon>
        <taxon>Vertebrata</taxon>
        <taxon>Euteleostomi</taxon>
        <taxon>Mammalia</taxon>
        <taxon>Eutheria</taxon>
        <taxon>Euarchontoglires</taxon>
        <taxon>Glires</taxon>
        <taxon>Rodentia</taxon>
        <taxon>Myomorpha</taxon>
        <taxon>Muroidea</taxon>
        <taxon>Cricetidae</taxon>
        <taxon>Arvicolinae</taxon>
        <taxon>Myodes</taxon>
    </lineage>
</organism>
<dbReference type="EMBL" id="JBBHLL010000458">
    <property type="protein sequence ID" value="KAK7802551.1"/>
    <property type="molecule type" value="Genomic_DNA"/>
</dbReference>
<comment type="caution">
    <text evidence="1">The sequence shown here is derived from an EMBL/GenBank/DDBJ whole genome shotgun (WGS) entry which is preliminary data.</text>
</comment>
<evidence type="ECO:0000313" key="2">
    <source>
        <dbReference type="Proteomes" id="UP001488838"/>
    </source>
</evidence>
<keyword evidence="2" id="KW-1185">Reference proteome</keyword>